<accession>A0ABP0FH41</accession>
<protein>
    <submittedName>
        <fullName evidence="1">Uncharacterized protein</fullName>
    </submittedName>
</protein>
<name>A0ABP0FH41_CLALP</name>
<proteinExistence type="predicted"/>
<comment type="caution">
    <text evidence="1">The sequence shown here is derived from an EMBL/GenBank/DDBJ whole genome shotgun (WGS) entry which is preliminary data.</text>
</comment>
<dbReference type="EMBL" id="CAWYQH010000057">
    <property type="protein sequence ID" value="CAK8678706.1"/>
    <property type="molecule type" value="Genomic_DNA"/>
</dbReference>
<evidence type="ECO:0000313" key="2">
    <source>
        <dbReference type="Proteomes" id="UP001642483"/>
    </source>
</evidence>
<organism evidence="1 2">
    <name type="scientific">Clavelina lepadiformis</name>
    <name type="common">Light-bulb sea squirt</name>
    <name type="synonym">Ascidia lepadiformis</name>
    <dbReference type="NCBI Taxonomy" id="159417"/>
    <lineage>
        <taxon>Eukaryota</taxon>
        <taxon>Metazoa</taxon>
        <taxon>Chordata</taxon>
        <taxon>Tunicata</taxon>
        <taxon>Ascidiacea</taxon>
        <taxon>Aplousobranchia</taxon>
        <taxon>Clavelinidae</taxon>
        <taxon>Clavelina</taxon>
    </lineage>
</organism>
<dbReference type="Proteomes" id="UP001642483">
    <property type="component" value="Unassembled WGS sequence"/>
</dbReference>
<reference evidence="1 2" key="1">
    <citation type="submission" date="2024-02" db="EMBL/GenBank/DDBJ databases">
        <authorList>
            <person name="Daric V."/>
            <person name="Darras S."/>
        </authorList>
    </citation>
    <scope>NUCLEOTIDE SEQUENCE [LARGE SCALE GENOMIC DNA]</scope>
</reference>
<gene>
    <name evidence="1" type="ORF">CVLEPA_LOCUS8611</name>
</gene>
<evidence type="ECO:0000313" key="1">
    <source>
        <dbReference type="EMBL" id="CAK8678706.1"/>
    </source>
</evidence>
<keyword evidence="2" id="KW-1185">Reference proteome</keyword>
<sequence length="150" mass="17521">MNDFANKCGRFSMVITYQHQQSMLSICHEIVMKANNLVNEKNVNVTEEKALSVVQLGVTWRTKIRNSSVTKRTGCSSLPYHMKARQLKNLRQGRRRPYVRISKDISHSEVISRSRPIGRPLLRFNHKVKQDTKQLHQTNMYDIQVSKRQV</sequence>